<dbReference type="PATRIC" id="fig|1705561.3.peg.2731"/>
<comment type="subcellular location">
    <subcellularLocation>
        <location evidence="1">Endomembrane system</location>
        <topology evidence="1">Multi-pass membrane protein</topology>
    </subcellularLocation>
</comment>
<protein>
    <submittedName>
        <fullName evidence="8">Multidrug transporter</fullName>
    </submittedName>
</protein>
<evidence type="ECO:0000259" key="7">
    <source>
        <dbReference type="Pfam" id="PF00892"/>
    </source>
</evidence>
<dbReference type="PANTHER" id="PTHR32322:SF2">
    <property type="entry name" value="EAMA DOMAIN-CONTAINING PROTEIN"/>
    <property type="match status" value="1"/>
</dbReference>
<dbReference type="Proteomes" id="UP000037688">
    <property type="component" value="Unassembled WGS sequence"/>
</dbReference>
<evidence type="ECO:0000313" key="8">
    <source>
        <dbReference type="EMBL" id="KOY15790.1"/>
    </source>
</evidence>
<evidence type="ECO:0000256" key="3">
    <source>
        <dbReference type="ARBA" id="ARBA00022692"/>
    </source>
</evidence>
<feature type="transmembrane region" description="Helical" evidence="6">
    <location>
        <begin position="125"/>
        <end position="144"/>
    </location>
</feature>
<feature type="transmembrane region" description="Helical" evidence="6">
    <location>
        <begin position="182"/>
        <end position="202"/>
    </location>
</feature>
<organism evidence="8 9">
    <name type="scientific">Paenibacillus xylanivorans</name>
    <dbReference type="NCBI Taxonomy" id="1705561"/>
    <lineage>
        <taxon>Bacteria</taxon>
        <taxon>Bacillati</taxon>
        <taxon>Bacillota</taxon>
        <taxon>Bacilli</taxon>
        <taxon>Bacillales</taxon>
        <taxon>Paenibacillaceae</taxon>
        <taxon>Paenibacillus</taxon>
    </lineage>
</organism>
<dbReference type="InterPro" id="IPR037185">
    <property type="entry name" value="EmrE-like"/>
</dbReference>
<dbReference type="GO" id="GO:0016020">
    <property type="term" value="C:membrane"/>
    <property type="evidence" value="ECO:0007669"/>
    <property type="project" value="UniProtKB-SubCell"/>
</dbReference>
<gene>
    <name evidence="8" type="ORF">AMS66_14065</name>
</gene>
<feature type="transmembrane region" description="Helical" evidence="6">
    <location>
        <begin position="96"/>
        <end position="118"/>
    </location>
</feature>
<feature type="transmembrane region" description="Helical" evidence="6">
    <location>
        <begin position="37"/>
        <end position="58"/>
    </location>
</feature>
<dbReference type="InterPro" id="IPR050638">
    <property type="entry name" value="AA-Vitamin_Transporters"/>
</dbReference>
<evidence type="ECO:0000256" key="1">
    <source>
        <dbReference type="ARBA" id="ARBA00004127"/>
    </source>
</evidence>
<dbReference type="RefSeq" id="WP_053781389.1">
    <property type="nucleotide sequence ID" value="NZ_LITU01000059.1"/>
</dbReference>
<dbReference type="EMBL" id="LITU01000059">
    <property type="protein sequence ID" value="KOY15790.1"/>
    <property type="molecule type" value="Genomic_DNA"/>
</dbReference>
<dbReference type="SUPFAM" id="SSF103481">
    <property type="entry name" value="Multidrug resistance efflux transporter EmrE"/>
    <property type="match status" value="2"/>
</dbReference>
<accession>A0A0M9BN91</accession>
<comment type="caution">
    <text evidence="8">The sequence shown here is derived from an EMBL/GenBank/DDBJ whole genome shotgun (WGS) entry which is preliminary data.</text>
</comment>
<feature type="transmembrane region" description="Helical" evidence="6">
    <location>
        <begin position="156"/>
        <end position="175"/>
    </location>
</feature>
<feature type="transmembrane region" description="Helical" evidence="6">
    <location>
        <begin position="12"/>
        <end position="31"/>
    </location>
</feature>
<feature type="transmembrane region" description="Helical" evidence="6">
    <location>
        <begin position="270"/>
        <end position="287"/>
    </location>
</feature>
<reference evidence="8 9" key="1">
    <citation type="submission" date="2015-08" db="EMBL/GenBank/DDBJ databases">
        <title>Draft genome sequence of cellulolytic and xylanolytic Paenibacillus sp. A59, isolated from a decaying forest soil from Patagonia, Argentina.</title>
        <authorList>
            <person name="Ghio S."/>
            <person name="Caceres A.M."/>
            <person name="Talia P."/>
            <person name="Grasso D."/>
            <person name="Campos E."/>
        </authorList>
    </citation>
    <scope>NUCLEOTIDE SEQUENCE [LARGE SCALE GENOMIC DNA]</scope>
    <source>
        <strain evidence="8 9">A59</strain>
    </source>
</reference>
<feature type="domain" description="EamA" evidence="7">
    <location>
        <begin position="153"/>
        <end position="287"/>
    </location>
</feature>
<comment type="similarity">
    <text evidence="2">Belongs to the EamA transporter family.</text>
</comment>
<name>A0A0M9BN91_9BACL</name>
<sequence length="314" mass="34437">MTSLNRAGRSIYLLFFVGIIAISFSSIFVRWSTADVAVIAMYRLFLTNLLMLPFVWKFRHEMMRLNFRQWALLLASGVMLALHFLLWMGSLRLTSVASSTVILALEPILILAGSVWLFKAKINRMMIIGMGIALLGSIIIGAGDFQLAGTALRGDILSLLGTIAVAVHMLLGQFLRAGLSAFSYNFWVFFVAACTLAVYNLVNGHPFGGYAASEWGIFLLLAIVPTIFGHYLFNWLLQYMNATTVSMGVLGEPVFSSLLAWMLLGESLNGLQMSAGVVIIFGVWIFIRYGKTKPQPIPSDAPLAGKGPVEPTVV</sequence>
<evidence type="ECO:0000256" key="2">
    <source>
        <dbReference type="ARBA" id="ARBA00007362"/>
    </source>
</evidence>
<proteinExistence type="inferred from homology"/>
<keyword evidence="5 6" id="KW-0472">Membrane</keyword>
<dbReference type="PANTHER" id="PTHR32322">
    <property type="entry name" value="INNER MEMBRANE TRANSPORTER"/>
    <property type="match status" value="1"/>
</dbReference>
<keyword evidence="9" id="KW-1185">Reference proteome</keyword>
<dbReference type="AlphaFoldDB" id="A0A0M9BN91"/>
<dbReference type="Pfam" id="PF00892">
    <property type="entry name" value="EamA"/>
    <property type="match status" value="2"/>
</dbReference>
<feature type="transmembrane region" description="Helical" evidence="6">
    <location>
        <begin position="214"/>
        <end position="233"/>
    </location>
</feature>
<feature type="transmembrane region" description="Helical" evidence="6">
    <location>
        <begin position="70"/>
        <end position="90"/>
    </location>
</feature>
<keyword evidence="3 6" id="KW-0812">Transmembrane</keyword>
<evidence type="ECO:0000256" key="4">
    <source>
        <dbReference type="ARBA" id="ARBA00022989"/>
    </source>
</evidence>
<dbReference type="OrthoDB" id="9790852at2"/>
<keyword evidence="4 6" id="KW-1133">Transmembrane helix</keyword>
<feature type="domain" description="EamA" evidence="7">
    <location>
        <begin position="11"/>
        <end position="140"/>
    </location>
</feature>
<evidence type="ECO:0000313" key="9">
    <source>
        <dbReference type="Proteomes" id="UP000037688"/>
    </source>
</evidence>
<dbReference type="InterPro" id="IPR000620">
    <property type="entry name" value="EamA_dom"/>
</dbReference>
<feature type="transmembrane region" description="Helical" evidence="6">
    <location>
        <begin position="245"/>
        <end position="264"/>
    </location>
</feature>
<evidence type="ECO:0000256" key="5">
    <source>
        <dbReference type="ARBA" id="ARBA00023136"/>
    </source>
</evidence>
<evidence type="ECO:0000256" key="6">
    <source>
        <dbReference type="SAM" id="Phobius"/>
    </source>
</evidence>